<sequence length="113" mass="12969">MGELLEFPSSRAQGLAYLDRNIRELLAARGADRDLIDFAARQLTDIYNRSQGAEQYQFNVRLPDALDERAATELKVDIETGLEELRRENHALVLQLIAELVLARVQLFQSRRE</sequence>
<comment type="caution">
    <text evidence="1">The sequence shown here is derived from an EMBL/GenBank/DDBJ whole genome shotgun (WGS) entry which is preliminary data.</text>
</comment>
<dbReference type="Proteomes" id="UP000298050">
    <property type="component" value="Unassembled WGS sequence"/>
</dbReference>
<evidence type="ECO:0000313" key="2">
    <source>
        <dbReference type="Proteomes" id="UP000298050"/>
    </source>
</evidence>
<dbReference type="RefSeq" id="WP_135446530.1">
    <property type="nucleotide sequence ID" value="NZ_SRLE01000017.1"/>
</dbReference>
<protein>
    <submittedName>
        <fullName evidence="1">Uncharacterized protein</fullName>
    </submittedName>
</protein>
<reference evidence="1 2" key="1">
    <citation type="submission" date="2019-04" db="EMBL/GenBank/DDBJ databases">
        <title>Taxonomy of novel Haliea sp. from mangrove soil of West Coast of India.</title>
        <authorList>
            <person name="Verma A."/>
            <person name="Kumar P."/>
            <person name="Krishnamurthi S."/>
        </authorList>
    </citation>
    <scope>NUCLEOTIDE SEQUENCE [LARGE SCALE GENOMIC DNA]</scope>
    <source>
        <strain evidence="1 2">SAOS-164</strain>
    </source>
</reference>
<dbReference type="EMBL" id="SRLE01000017">
    <property type="protein sequence ID" value="TGD70965.1"/>
    <property type="molecule type" value="Genomic_DNA"/>
</dbReference>
<accession>A0A4Z0LV80</accession>
<organism evidence="1 2">
    <name type="scientific">Mangrovimicrobium sediminis</name>
    <dbReference type="NCBI Taxonomy" id="2562682"/>
    <lineage>
        <taxon>Bacteria</taxon>
        <taxon>Pseudomonadati</taxon>
        <taxon>Pseudomonadota</taxon>
        <taxon>Gammaproteobacteria</taxon>
        <taxon>Cellvibrionales</taxon>
        <taxon>Halieaceae</taxon>
        <taxon>Mangrovimicrobium</taxon>
    </lineage>
</organism>
<dbReference type="OrthoDB" id="5736321at2"/>
<evidence type="ECO:0000313" key="1">
    <source>
        <dbReference type="EMBL" id="TGD70965.1"/>
    </source>
</evidence>
<proteinExistence type="predicted"/>
<name>A0A4Z0LV80_9GAMM</name>
<gene>
    <name evidence="1" type="ORF">E4634_20410</name>
</gene>
<keyword evidence="2" id="KW-1185">Reference proteome</keyword>
<dbReference type="AlphaFoldDB" id="A0A4Z0LV80"/>